<name>A0A194S581_RHOGW</name>
<feature type="region of interest" description="Disordered" evidence="2">
    <location>
        <begin position="1"/>
        <end position="145"/>
    </location>
</feature>
<dbReference type="OMA" id="FVANVQD"/>
<dbReference type="OrthoDB" id="498590at2759"/>
<dbReference type="PANTHER" id="PTHR11199:SF0">
    <property type="entry name" value="LD34181P-RELATED"/>
    <property type="match status" value="1"/>
</dbReference>
<dbReference type="GO" id="GO:0003682">
    <property type="term" value="F:chromatin binding"/>
    <property type="evidence" value="ECO:0007669"/>
    <property type="project" value="TreeGrafter"/>
</dbReference>
<dbReference type="GeneID" id="28976918"/>
<evidence type="ECO:0000313" key="4">
    <source>
        <dbReference type="EMBL" id="KPV75670.1"/>
    </source>
</evidence>
<feature type="compositionally biased region" description="Basic residues" evidence="2">
    <location>
        <begin position="110"/>
        <end position="127"/>
    </location>
</feature>
<dbReference type="Pfam" id="PF24571">
    <property type="entry name" value="HEAT_SCC3-SA"/>
    <property type="match status" value="1"/>
</dbReference>
<dbReference type="InterPro" id="IPR016024">
    <property type="entry name" value="ARM-type_fold"/>
</dbReference>
<feature type="compositionally biased region" description="Low complexity" evidence="2">
    <location>
        <begin position="1418"/>
        <end position="1457"/>
    </location>
</feature>
<dbReference type="Pfam" id="PF08514">
    <property type="entry name" value="STAG"/>
    <property type="match status" value="1"/>
</dbReference>
<feature type="compositionally biased region" description="Acidic residues" evidence="2">
    <location>
        <begin position="573"/>
        <end position="582"/>
    </location>
</feature>
<keyword evidence="5" id="KW-1185">Reference proteome</keyword>
<dbReference type="SUPFAM" id="SSF48371">
    <property type="entry name" value="ARM repeat"/>
    <property type="match status" value="1"/>
</dbReference>
<feature type="region of interest" description="Disordered" evidence="2">
    <location>
        <begin position="1357"/>
        <end position="1587"/>
    </location>
</feature>
<accession>A0A194S581</accession>
<reference evidence="4 5" key="1">
    <citation type="journal article" date="2015" name="Front. Microbiol.">
        <title>Genome sequence of the plant growth promoting endophytic yeast Rhodotorula graminis WP1.</title>
        <authorList>
            <person name="Firrincieli A."/>
            <person name="Otillar R."/>
            <person name="Salamov A."/>
            <person name="Schmutz J."/>
            <person name="Khan Z."/>
            <person name="Redman R.S."/>
            <person name="Fleck N.D."/>
            <person name="Lindquist E."/>
            <person name="Grigoriev I.V."/>
            <person name="Doty S.L."/>
        </authorList>
    </citation>
    <scope>NUCLEOTIDE SEQUENCE [LARGE SCALE GENOMIC DNA]</scope>
    <source>
        <strain evidence="4 5">WP1</strain>
    </source>
</reference>
<feature type="domain" description="SCD" evidence="3">
    <location>
        <begin position="372"/>
        <end position="457"/>
    </location>
</feature>
<dbReference type="STRING" id="578459.A0A194S581"/>
<proteinExistence type="predicted"/>
<protein>
    <recommendedName>
        <fullName evidence="3">SCD domain-containing protein</fullName>
    </recommendedName>
</protein>
<dbReference type="GO" id="GO:0007062">
    <property type="term" value="P:sister chromatid cohesion"/>
    <property type="evidence" value="ECO:0007669"/>
    <property type="project" value="UniProtKB-ARBA"/>
</dbReference>
<feature type="compositionally biased region" description="Basic residues" evidence="2">
    <location>
        <begin position="1091"/>
        <end position="1108"/>
    </location>
</feature>
<keyword evidence="1" id="KW-0175">Coiled coil</keyword>
<dbReference type="Proteomes" id="UP000053890">
    <property type="component" value="Unassembled WGS sequence"/>
</dbReference>
<dbReference type="PANTHER" id="PTHR11199">
    <property type="entry name" value="STROMAL ANTIGEN"/>
    <property type="match status" value="1"/>
</dbReference>
<dbReference type="GO" id="GO:0008278">
    <property type="term" value="C:cohesin complex"/>
    <property type="evidence" value="ECO:0007669"/>
    <property type="project" value="TreeGrafter"/>
</dbReference>
<feature type="compositionally biased region" description="Low complexity" evidence="2">
    <location>
        <begin position="1496"/>
        <end position="1513"/>
    </location>
</feature>
<feature type="region of interest" description="Disordered" evidence="2">
    <location>
        <begin position="570"/>
        <end position="613"/>
    </location>
</feature>
<feature type="coiled-coil region" evidence="1">
    <location>
        <begin position="329"/>
        <end position="363"/>
    </location>
</feature>
<evidence type="ECO:0000256" key="2">
    <source>
        <dbReference type="SAM" id="MobiDB-lite"/>
    </source>
</evidence>
<dbReference type="InterPro" id="IPR056396">
    <property type="entry name" value="HEAT_SCC3-SA"/>
</dbReference>
<feature type="region of interest" description="Disordered" evidence="2">
    <location>
        <begin position="660"/>
        <end position="711"/>
    </location>
</feature>
<sequence length="1587" mass="172145">MAASSDSDARSPSPPAPAPADAGSRTARRKSGRVRKEVQRLGASDGKSKRNGNADSDDDDDDDNDDSDDSPEEADDDDEFKVPTSIKTGSRKRAPPGTSPGPLPAGRAPPRAKKAAAKPTAPRKRKAAKVDEDDEDENGAGAPAAKKAAAAAKDFKIENDNGLFNAVKNPNTALQTTAEDWIESYRDEPGPAMAELVNFVLRCCGVNATIDEHQAEDENGIVENLKDIVDDFKQETDLAYPLISKSKPYKKFRDSLAQFLQKLLAASADDILFSTAFYEHFQAWVHALSSSQIRALRHTATVVVLLCVNALSTLHVQVRKEHAQAVRAKEAEEKKSRKDKARLRDMERQVKEAHERLETVEAFMDESYTSVFVNRYRDADAVIRSECISSLGAWMKLDPDHWIDGDYLRYIGWVLSDESKEARRESVRALLSLYQKDAYLGKLHHFTDRFKQQLVDMAVGEHDLAVRVQSLQVVHQIDKHGLLEDDKQRDEVAMLIYEKEPRVRAAAAAFFKNLVDEDAEELQGELDVKNKSKKGRGRKAKEVDEALSTAVEYKILAQLLVKYGKALDGPPVGDDDEGDSVDDSQHRRSSDSNGMTAGDVVPSRAGAAADGDDAGATVVVPRARVACAVDALWSTVTSLQDWEAMLEYVLRDHSAAAVAAAGSSGKGKGKGKQGRAAGGRAKHPRSGGSGEDEDEEMQDGDGDDGGAEEQLPEEVRLTEEEETLFIEVLVACLTRITTATMSKKKEQEAIDEEVANVGRALIEALPKLFSKNQAYSSRLIDILSLPRLISLELFLEGQQLSAYAALWDDVTKQLLKHTQPDLLDQAVRTLVTFLSAKDLSATNQIKLGELEETTIGALRAAAGDDVESASFSDDELHTLTACVARVAKLAAVYNISLAMEDTDDGKAASVLDILDGIFNRGRLGYKDETAMVEHAINLLGGHICWQIRAVKDETTASGKADLPTILAVSERRQSLLDRLEEYAVGGETNASEGVKQAALDVLLDIYMISHVVATPASDPDGLLADLKLVATDELQARCAGFVEAEIERYAETLREADEEEQDATQREEGSDDGASSSGSETETERSQGRSQRGKGKGKKAAAGRKGKGKQAALKKVEKRRRKTVAQVRADNAKDEAKLAANQHFLRSVVSPFLRVFHSGGFNLRHCVVLLKHWGRFSREYDEQCKLLLHDLRDEGVYSAASDIVASTVVDILKSACDVHLDSPDAPSTTTEEPLVSLGRQLSGVVAIRGAHLAIVGSLPAEDHLRLHVDALKWIVPKLAHLEETKRKDERTRAIVFFKALAHLLLGLDGRSSLKVKTTLDRLLDEHELAHAGSATGSKIWEPVRAYQRRLITAMSKDPSIRKAAATDGDKKPAAATKAPRYRDKTTPKAKTKSPASDEDDEQPEAALGADADEDDDQLAGAASDEADGAEVTATASTSASRRGASVSQSLYGSQARQKQPRPPSPSQELFGPGAGPAAKRRRTSPPVEEEQEYDAEQQASGSSAPQASASQSQARKRAREEEQGDEDDDALGATGDLGVTQTQLDDEDSGVVSSGVVGAGGAARSEREMSLESTMSLTDLKGKKRRL</sequence>
<feature type="compositionally biased region" description="Acidic residues" evidence="2">
    <location>
        <begin position="55"/>
        <end position="79"/>
    </location>
</feature>
<dbReference type="GO" id="GO:0000785">
    <property type="term" value="C:chromatin"/>
    <property type="evidence" value="ECO:0007669"/>
    <property type="project" value="TreeGrafter"/>
</dbReference>
<feature type="compositionally biased region" description="Acidic residues" evidence="2">
    <location>
        <begin position="690"/>
        <end position="711"/>
    </location>
</feature>
<dbReference type="InterPro" id="IPR020839">
    <property type="entry name" value="SCD"/>
</dbReference>
<evidence type="ECO:0000313" key="5">
    <source>
        <dbReference type="Proteomes" id="UP000053890"/>
    </source>
</evidence>
<dbReference type="InterPro" id="IPR039662">
    <property type="entry name" value="Cohesin_Scc3/SA"/>
</dbReference>
<dbReference type="GO" id="GO:0005634">
    <property type="term" value="C:nucleus"/>
    <property type="evidence" value="ECO:0007669"/>
    <property type="project" value="TreeGrafter"/>
</dbReference>
<organism evidence="4 5">
    <name type="scientific">Rhodotorula graminis (strain WP1)</name>
    <dbReference type="NCBI Taxonomy" id="578459"/>
    <lineage>
        <taxon>Eukaryota</taxon>
        <taxon>Fungi</taxon>
        <taxon>Dikarya</taxon>
        <taxon>Basidiomycota</taxon>
        <taxon>Pucciniomycotina</taxon>
        <taxon>Microbotryomycetes</taxon>
        <taxon>Sporidiobolales</taxon>
        <taxon>Sporidiobolaceae</taxon>
        <taxon>Rhodotorula</taxon>
    </lineage>
</organism>
<dbReference type="InterPro" id="IPR011989">
    <property type="entry name" value="ARM-like"/>
</dbReference>
<dbReference type="Gene3D" id="1.25.10.10">
    <property type="entry name" value="Leucine-rich Repeat Variant"/>
    <property type="match status" value="1"/>
</dbReference>
<feature type="region of interest" description="Disordered" evidence="2">
    <location>
        <begin position="1055"/>
        <end position="1129"/>
    </location>
</feature>
<dbReference type="RefSeq" id="XP_018271719.1">
    <property type="nucleotide sequence ID" value="XM_018416470.1"/>
</dbReference>
<gene>
    <name evidence="4" type="ORF">RHOBADRAFT_52709</name>
</gene>
<evidence type="ECO:0000259" key="3">
    <source>
        <dbReference type="PROSITE" id="PS51425"/>
    </source>
</evidence>
<dbReference type="InterPro" id="IPR013721">
    <property type="entry name" value="STAG"/>
</dbReference>
<dbReference type="PROSITE" id="PS51425">
    <property type="entry name" value="SCD"/>
    <property type="match status" value="1"/>
</dbReference>
<dbReference type="EMBL" id="KQ474077">
    <property type="protein sequence ID" value="KPV75670.1"/>
    <property type="molecule type" value="Genomic_DNA"/>
</dbReference>
<dbReference type="Pfam" id="PF21581">
    <property type="entry name" value="SCD"/>
    <property type="match status" value="1"/>
</dbReference>
<evidence type="ECO:0000256" key="1">
    <source>
        <dbReference type="SAM" id="Coils"/>
    </source>
</evidence>